<reference evidence="2" key="1">
    <citation type="journal article" date="2019" name="Int. J. Syst. Evol. Microbiol.">
        <title>The Global Catalogue of Microorganisms (GCM) 10K type strain sequencing project: providing services to taxonomists for standard genome sequencing and annotation.</title>
        <authorList>
            <consortium name="The Broad Institute Genomics Platform"/>
            <consortium name="The Broad Institute Genome Sequencing Center for Infectious Disease"/>
            <person name="Wu L."/>
            <person name="Ma J."/>
        </authorList>
    </citation>
    <scope>NUCLEOTIDE SEQUENCE [LARGE SCALE GENOMIC DNA]</scope>
    <source>
        <strain evidence="2">CCUG 49571</strain>
    </source>
</reference>
<gene>
    <name evidence="1" type="ORF">ACFO3S_06445</name>
</gene>
<sequence>MDDQRRADTLEPRRRIVGMDRELRRLERWLTDPLAETRLFSITGIGGIGKTTLLVEMARLCRTSSALTLWVDGRGELASSGSFLSSLESSLESEYGRRRAPDAALLPYIVAELAKQRTVLLLDNGETIERLESWLLSSFLPRLQSAGVLVVVASRNGLPPKWHVNPYWGSRIESFPLQLFTREQSLDYLRGSGLENGVQLEVAQRTEGHPLLLALTVDLLLSGGRDAWSRLSDIPAMLSGDWLREAASPALHRALTALSLLPAADQSTLNDLLDEPLDAAAYYELGRLSFIRSTPQGLALHPVVSRLLRLDYAHRHPAQFQTLRHTAFKRMADGFHDADRRTQMHVAAHVLELYREYLPSSHAYADFTASLRPGELPLYRPEDLPSLHRFLADSLAQSNWHSELVRAEDCHAVLDEIARHSPEGICVLRLDDGKPIAFCAGFRLDASAAPLLERYAPSFLPMLGEERNRVPDASSEASDTLCVLLAAVDTGQSLYRPEELGALLMQQWLIHMTAGWRGMMVSADPQLNSLLALMGFQDQGRFRRDSADETELTRWELDFRHTTFEQWVRLVIRQMHPELADHGRHTIGGDPLSEDDIRAALRSRLDPDELQRLGLSGTDLQARIRSILSAETPPFPLTRLEQRILQESFLRGDLNKNQLAETFHMSRTTFYRHSRQAMSHLTQVLNSRL</sequence>
<keyword evidence="2" id="KW-1185">Reference proteome</keyword>
<comment type="caution">
    <text evidence="1">The sequence shown here is derived from an EMBL/GenBank/DDBJ whole genome shotgun (WGS) entry which is preliminary data.</text>
</comment>
<evidence type="ECO:0000313" key="2">
    <source>
        <dbReference type="Proteomes" id="UP001596028"/>
    </source>
</evidence>
<organism evidence="1 2">
    <name type="scientific">Cohnella hongkongensis</name>
    <dbReference type="NCBI Taxonomy" id="178337"/>
    <lineage>
        <taxon>Bacteria</taxon>
        <taxon>Bacillati</taxon>
        <taxon>Bacillota</taxon>
        <taxon>Bacilli</taxon>
        <taxon>Bacillales</taxon>
        <taxon>Paenibacillaceae</taxon>
        <taxon>Cohnella</taxon>
    </lineage>
</organism>
<dbReference type="SUPFAM" id="SSF52540">
    <property type="entry name" value="P-loop containing nucleoside triphosphate hydrolases"/>
    <property type="match status" value="1"/>
</dbReference>
<protein>
    <submittedName>
        <fullName evidence="1">Bacterio-opsin activator</fullName>
    </submittedName>
</protein>
<dbReference type="Proteomes" id="UP001596028">
    <property type="component" value="Unassembled WGS sequence"/>
</dbReference>
<evidence type="ECO:0000313" key="1">
    <source>
        <dbReference type="EMBL" id="MFC4597874.1"/>
    </source>
</evidence>
<dbReference type="Gene3D" id="3.40.50.300">
    <property type="entry name" value="P-loop containing nucleotide triphosphate hydrolases"/>
    <property type="match status" value="1"/>
</dbReference>
<dbReference type="RefSeq" id="WP_378093527.1">
    <property type="nucleotide sequence ID" value="NZ_JBHSEP010000003.1"/>
</dbReference>
<name>A0ABV9F9L3_9BACL</name>
<proteinExistence type="predicted"/>
<dbReference type="EMBL" id="JBHSEP010000003">
    <property type="protein sequence ID" value="MFC4597874.1"/>
    <property type="molecule type" value="Genomic_DNA"/>
</dbReference>
<accession>A0ABV9F9L3</accession>
<dbReference type="InterPro" id="IPR027417">
    <property type="entry name" value="P-loop_NTPase"/>
</dbReference>
<dbReference type="PRINTS" id="PR00364">
    <property type="entry name" value="DISEASERSIST"/>
</dbReference>